<keyword evidence="2" id="KW-0812">Transmembrane</keyword>
<feature type="region of interest" description="Disordered" evidence="1">
    <location>
        <begin position="98"/>
        <end position="146"/>
    </location>
</feature>
<dbReference type="AlphaFoldDB" id="A0A9P7GJI7"/>
<name>A0A9P7GJI7_9AGAR</name>
<feature type="compositionally biased region" description="Polar residues" evidence="1">
    <location>
        <begin position="126"/>
        <end position="139"/>
    </location>
</feature>
<gene>
    <name evidence="3" type="ORF">DXG03_006101</name>
</gene>
<organism evidence="3 4">
    <name type="scientific">Asterophora parasitica</name>
    <dbReference type="NCBI Taxonomy" id="117018"/>
    <lineage>
        <taxon>Eukaryota</taxon>
        <taxon>Fungi</taxon>
        <taxon>Dikarya</taxon>
        <taxon>Basidiomycota</taxon>
        <taxon>Agaricomycotina</taxon>
        <taxon>Agaricomycetes</taxon>
        <taxon>Agaricomycetidae</taxon>
        <taxon>Agaricales</taxon>
        <taxon>Tricholomatineae</taxon>
        <taxon>Lyophyllaceae</taxon>
        <taxon>Asterophora</taxon>
    </lineage>
</organism>
<comment type="caution">
    <text evidence="3">The sequence shown here is derived from an EMBL/GenBank/DDBJ whole genome shotgun (WGS) entry which is preliminary data.</text>
</comment>
<reference evidence="3" key="2">
    <citation type="submission" date="2021-10" db="EMBL/GenBank/DDBJ databases">
        <title>Phylogenomics reveals ancestral predisposition of the termite-cultivated fungus Termitomyces towards a domesticated lifestyle.</title>
        <authorList>
            <person name="Auxier B."/>
            <person name="Grum-Grzhimaylo A."/>
            <person name="Cardenas M.E."/>
            <person name="Lodge J.D."/>
            <person name="Laessoe T."/>
            <person name="Pedersen O."/>
            <person name="Smith M.E."/>
            <person name="Kuyper T.W."/>
            <person name="Franco-Molano E.A."/>
            <person name="Baroni T.J."/>
            <person name="Aanen D.K."/>
        </authorList>
    </citation>
    <scope>NUCLEOTIDE SEQUENCE</scope>
    <source>
        <strain evidence="3">AP01</strain>
        <tissue evidence="3">Mycelium</tissue>
    </source>
</reference>
<evidence type="ECO:0000256" key="1">
    <source>
        <dbReference type="SAM" id="MobiDB-lite"/>
    </source>
</evidence>
<protein>
    <submittedName>
        <fullName evidence="3">Uncharacterized protein</fullName>
    </submittedName>
</protein>
<accession>A0A9P7GJI7</accession>
<feature type="transmembrane region" description="Helical" evidence="2">
    <location>
        <begin position="12"/>
        <end position="35"/>
    </location>
</feature>
<dbReference type="EMBL" id="JABCKV010000004">
    <property type="protein sequence ID" value="KAG5648147.1"/>
    <property type="molecule type" value="Genomic_DNA"/>
</dbReference>
<dbReference type="Proteomes" id="UP000775547">
    <property type="component" value="Unassembled WGS sequence"/>
</dbReference>
<keyword evidence="4" id="KW-1185">Reference proteome</keyword>
<keyword evidence="2" id="KW-1133">Transmembrane helix</keyword>
<sequence>MGDDKRGLSRTTTVIVAVCAAVAGLLLVLFAFNFLRSRRRRPTAPLPPVQPLAHRRLTKYESYYDTPLLHSASRPPSSVAPESPLPVPVFPAASASASSISSSSRSDPNNPAPPPRPASSASVASYNNPALSHFPSRTTLRGVPHAPHNNVQIVMPAPLAPSLQRSHSRTSIRRTDSDRISLVDKWVPVPRDTDQPSATPTPTRTSLPAVSAVPILTSPHSNRTRNRTRNPTSIPRPLVLRFPQHVPIILLLRSPPTYPATRPPTPLKIS</sequence>
<evidence type="ECO:0000313" key="3">
    <source>
        <dbReference type="EMBL" id="KAG5648147.1"/>
    </source>
</evidence>
<keyword evidence="2" id="KW-0472">Membrane</keyword>
<evidence type="ECO:0000256" key="2">
    <source>
        <dbReference type="SAM" id="Phobius"/>
    </source>
</evidence>
<feature type="compositionally biased region" description="Low complexity" evidence="1">
    <location>
        <begin position="98"/>
        <end position="109"/>
    </location>
</feature>
<proteinExistence type="predicted"/>
<evidence type="ECO:0000313" key="4">
    <source>
        <dbReference type="Proteomes" id="UP000775547"/>
    </source>
</evidence>
<reference evidence="3" key="1">
    <citation type="submission" date="2020-07" db="EMBL/GenBank/DDBJ databases">
        <authorList>
            <person name="Nieuwenhuis M."/>
            <person name="Van De Peppel L.J.J."/>
        </authorList>
    </citation>
    <scope>NUCLEOTIDE SEQUENCE</scope>
    <source>
        <strain evidence="3">AP01</strain>
        <tissue evidence="3">Mycelium</tissue>
    </source>
</reference>
<dbReference type="OrthoDB" id="3270653at2759"/>
<feature type="region of interest" description="Disordered" evidence="1">
    <location>
        <begin position="157"/>
        <end position="176"/>
    </location>
</feature>